<keyword evidence="3" id="KW-0808">Transferase</keyword>
<reference evidence="3 4" key="1">
    <citation type="submission" date="2016-10" db="EMBL/GenBank/DDBJ databases">
        <authorList>
            <person name="de Groot N.N."/>
        </authorList>
    </citation>
    <scope>NUCLEOTIDE SEQUENCE [LARGE SCALE GENOMIC DNA]</scope>
    <source>
        <strain evidence="4">KMM 9023,NRIC 0796,JCM 17311,KCTC 23692</strain>
    </source>
</reference>
<evidence type="ECO:0000259" key="2">
    <source>
        <dbReference type="Pfam" id="PF00535"/>
    </source>
</evidence>
<name>A0A1I6D4I9_9RHOB</name>
<dbReference type="AlphaFoldDB" id="A0A1I6D4I9"/>
<evidence type="ECO:0000313" key="4">
    <source>
        <dbReference type="Proteomes" id="UP000199302"/>
    </source>
</evidence>
<dbReference type="InterPro" id="IPR050834">
    <property type="entry name" value="Glycosyltransf_2"/>
</dbReference>
<feature type="domain" description="Glycosyltransferase 2-like" evidence="2">
    <location>
        <begin position="28"/>
        <end position="193"/>
    </location>
</feature>
<feature type="region of interest" description="Disordered" evidence="1">
    <location>
        <begin position="1"/>
        <end position="21"/>
    </location>
</feature>
<organism evidence="3 4">
    <name type="scientific">Poseidonocella sedimentorum</name>
    <dbReference type="NCBI Taxonomy" id="871652"/>
    <lineage>
        <taxon>Bacteria</taxon>
        <taxon>Pseudomonadati</taxon>
        <taxon>Pseudomonadota</taxon>
        <taxon>Alphaproteobacteria</taxon>
        <taxon>Rhodobacterales</taxon>
        <taxon>Roseobacteraceae</taxon>
        <taxon>Poseidonocella</taxon>
    </lineage>
</organism>
<dbReference type="Gene3D" id="3.90.550.10">
    <property type="entry name" value="Spore Coat Polysaccharide Biosynthesis Protein SpsA, Chain A"/>
    <property type="match status" value="1"/>
</dbReference>
<dbReference type="InterPro" id="IPR001173">
    <property type="entry name" value="Glyco_trans_2-like"/>
</dbReference>
<dbReference type="PANTHER" id="PTHR43685">
    <property type="entry name" value="GLYCOSYLTRANSFERASE"/>
    <property type="match status" value="1"/>
</dbReference>
<dbReference type="Pfam" id="PF00535">
    <property type="entry name" value="Glycos_transf_2"/>
    <property type="match status" value="1"/>
</dbReference>
<proteinExistence type="predicted"/>
<dbReference type="InterPro" id="IPR029044">
    <property type="entry name" value="Nucleotide-diphossugar_trans"/>
</dbReference>
<keyword evidence="4" id="KW-1185">Reference proteome</keyword>
<dbReference type="STRING" id="871652.SAMN04515673_102112"/>
<evidence type="ECO:0000313" key="3">
    <source>
        <dbReference type="EMBL" id="SFR00217.1"/>
    </source>
</evidence>
<accession>A0A1I6D4I9</accession>
<dbReference type="GO" id="GO:0016740">
    <property type="term" value="F:transferase activity"/>
    <property type="evidence" value="ECO:0007669"/>
    <property type="project" value="UniProtKB-KW"/>
</dbReference>
<protein>
    <submittedName>
        <fullName evidence="3">Glycosyltransferase, GT2 family</fullName>
    </submittedName>
</protein>
<sequence length="429" mass="46717">MPTPSSSPMRPMSSSTIQTDPGAARPVSVVVVSRGRPLWLRRCLLSLSQQDDRNFELVVVADAPGLVVARTLPFARHVKFLANDGVNLSAARNAGIAAAAGAVVAFIDDDAAAEPTWLSRLVAPIRAGRAEAATGFTRGRNGISLQWGAARVDMSGADRPLPLGEGEGVFAPTADGAVKLHGTNMAISRKSLRALGGFDPAYRFYLEDADLSLRLAMAGARVAVVPGAQVQHGFAPSARRQADRAPRDLREIGASEAVFLRRHGARETRGIVQDAREAAQRRRLLAWLQRGGLDPMDLRRLMAGYRAGWQEGLSRRLAPLAPLEDDPPAFQPMPGIWGPAVHLSGRLWHRRRLLKEARARAARGERVSLLLISRSTLWHRERFDDSGVWIQSGGLWGRSDRTDPLVALQRFGTRARRERARIADVRGLG</sequence>
<dbReference type="EMBL" id="FOYI01000002">
    <property type="protein sequence ID" value="SFR00217.1"/>
    <property type="molecule type" value="Genomic_DNA"/>
</dbReference>
<dbReference type="PANTHER" id="PTHR43685:SF3">
    <property type="entry name" value="SLR2126 PROTEIN"/>
    <property type="match status" value="1"/>
</dbReference>
<gene>
    <name evidence="3" type="ORF">SAMN04515673_102112</name>
</gene>
<dbReference type="SUPFAM" id="SSF53448">
    <property type="entry name" value="Nucleotide-diphospho-sugar transferases"/>
    <property type="match status" value="1"/>
</dbReference>
<evidence type="ECO:0000256" key="1">
    <source>
        <dbReference type="SAM" id="MobiDB-lite"/>
    </source>
</evidence>
<dbReference type="Proteomes" id="UP000199302">
    <property type="component" value="Unassembled WGS sequence"/>
</dbReference>